<feature type="transmembrane region" description="Helical" evidence="6">
    <location>
        <begin position="125"/>
        <end position="143"/>
    </location>
</feature>
<dbReference type="GO" id="GO:0016020">
    <property type="term" value="C:membrane"/>
    <property type="evidence" value="ECO:0007669"/>
    <property type="project" value="UniProtKB-SubCell"/>
</dbReference>
<keyword evidence="3 6" id="KW-0812">Transmembrane</keyword>
<dbReference type="EMBL" id="JABAYA010000250">
    <property type="protein sequence ID" value="KAF7721586.1"/>
    <property type="molecule type" value="Genomic_DNA"/>
</dbReference>
<sequence length="281" mass="31696">MDFYLPSSPAKTAGLLRGQGWFTERQAKIAATRIIRDDLSKKEQDRPITWNDAKLAVVDTKLWTHLIITFVGMMSLTPIGTYLPTMIKTSGFSTTDSNLLTVPSFFINLIFSILIAKSSDYYGEVALHALIGTLWSLIGFIALEFLPDNAGRWSWYGAALFTASSPSWHGMQIAWMSSNIAPVGKRALALGAVIGAANINGVPGSQIYQDSDAPRYRTGNWINIGLTIATIFLFLFQRFRYSLTNVWREKKWNNMSDEERKRYLQTTKDVGSNRLDFRFRL</sequence>
<organism evidence="7 8">
    <name type="scientific">Apophysomyces ossiformis</name>
    <dbReference type="NCBI Taxonomy" id="679940"/>
    <lineage>
        <taxon>Eukaryota</taxon>
        <taxon>Fungi</taxon>
        <taxon>Fungi incertae sedis</taxon>
        <taxon>Mucoromycota</taxon>
        <taxon>Mucoromycotina</taxon>
        <taxon>Mucoromycetes</taxon>
        <taxon>Mucorales</taxon>
        <taxon>Mucorineae</taxon>
        <taxon>Mucoraceae</taxon>
        <taxon>Apophysomyces</taxon>
    </lineage>
</organism>
<dbReference type="InterPro" id="IPR036259">
    <property type="entry name" value="MFS_trans_sf"/>
</dbReference>
<keyword evidence="4 6" id="KW-1133">Transmembrane helix</keyword>
<dbReference type="Proteomes" id="UP000605846">
    <property type="component" value="Unassembled WGS sequence"/>
</dbReference>
<dbReference type="Gene3D" id="1.20.1250.20">
    <property type="entry name" value="MFS general substrate transporter like domains"/>
    <property type="match status" value="1"/>
</dbReference>
<reference evidence="7" key="1">
    <citation type="submission" date="2020-01" db="EMBL/GenBank/DDBJ databases">
        <title>Genome Sequencing of Three Apophysomyces-Like Fungal Strains Confirms a Novel Fungal Genus in the Mucoromycota with divergent Burkholderia-like Endosymbiotic Bacteria.</title>
        <authorList>
            <person name="Stajich J.E."/>
            <person name="Macias A.M."/>
            <person name="Carter-House D."/>
            <person name="Lovett B."/>
            <person name="Kasson L.R."/>
            <person name="Berry K."/>
            <person name="Grigoriev I."/>
            <person name="Chang Y."/>
            <person name="Spatafora J."/>
            <person name="Kasson M.T."/>
        </authorList>
    </citation>
    <scope>NUCLEOTIDE SEQUENCE</scope>
    <source>
        <strain evidence="7">NRRL A-21654</strain>
    </source>
</reference>
<comment type="caution">
    <text evidence="7">The sequence shown here is derived from an EMBL/GenBank/DDBJ whole genome shotgun (WGS) entry which is preliminary data.</text>
</comment>
<dbReference type="AlphaFoldDB" id="A0A8H7BL97"/>
<name>A0A8H7BL97_9FUNG</name>
<protein>
    <submittedName>
        <fullName evidence="7">Uncharacterized protein</fullName>
    </submittedName>
</protein>
<keyword evidence="2" id="KW-0813">Transport</keyword>
<dbReference type="PANTHER" id="PTHR43791:SF65">
    <property type="entry name" value="MAJOR FACILITATOR SUPERFAMILY (MFS) PROFILE DOMAIN-CONTAINING PROTEIN-RELATED"/>
    <property type="match status" value="1"/>
</dbReference>
<evidence type="ECO:0000256" key="5">
    <source>
        <dbReference type="ARBA" id="ARBA00023136"/>
    </source>
</evidence>
<evidence type="ECO:0000313" key="7">
    <source>
        <dbReference type="EMBL" id="KAF7721586.1"/>
    </source>
</evidence>
<evidence type="ECO:0000256" key="2">
    <source>
        <dbReference type="ARBA" id="ARBA00022448"/>
    </source>
</evidence>
<evidence type="ECO:0000256" key="4">
    <source>
        <dbReference type="ARBA" id="ARBA00022989"/>
    </source>
</evidence>
<feature type="transmembrane region" description="Helical" evidence="6">
    <location>
        <begin position="99"/>
        <end position="116"/>
    </location>
</feature>
<gene>
    <name evidence="7" type="ORF">EC973_004457</name>
</gene>
<accession>A0A8H7BL97</accession>
<feature type="transmembrane region" description="Helical" evidence="6">
    <location>
        <begin position="187"/>
        <end position="208"/>
    </location>
</feature>
<dbReference type="SUPFAM" id="SSF103473">
    <property type="entry name" value="MFS general substrate transporter"/>
    <property type="match status" value="1"/>
</dbReference>
<evidence type="ECO:0000313" key="8">
    <source>
        <dbReference type="Proteomes" id="UP000605846"/>
    </source>
</evidence>
<keyword evidence="5 6" id="KW-0472">Membrane</keyword>
<evidence type="ECO:0000256" key="3">
    <source>
        <dbReference type="ARBA" id="ARBA00022692"/>
    </source>
</evidence>
<feature type="transmembrane region" description="Helical" evidence="6">
    <location>
        <begin position="220"/>
        <end position="241"/>
    </location>
</feature>
<dbReference type="PANTHER" id="PTHR43791">
    <property type="entry name" value="PERMEASE-RELATED"/>
    <property type="match status" value="1"/>
</dbReference>
<evidence type="ECO:0000256" key="1">
    <source>
        <dbReference type="ARBA" id="ARBA00004141"/>
    </source>
</evidence>
<feature type="transmembrane region" description="Helical" evidence="6">
    <location>
        <begin position="62"/>
        <end position="79"/>
    </location>
</feature>
<comment type="subcellular location">
    <subcellularLocation>
        <location evidence="1">Membrane</location>
        <topology evidence="1">Multi-pass membrane protein</topology>
    </subcellularLocation>
</comment>
<dbReference type="GO" id="GO:0022857">
    <property type="term" value="F:transmembrane transporter activity"/>
    <property type="evidence" value="ECO:0007669"/>
    <property type="project" value="TreeGrafter"/>
</dbReference>
<feature type="transmembrane region" description="Helical" evidence="6">
    <location>
        <begin position="155"/>
        <end position="175"/>
    </location>
</feature>
<evidence type="ECO:0000256" key="6">
    <source>
        <dbReference type="SAM" id="Phobius"/>
    </source>
</evidence>
<proteinExistence type="predicted"/>
<dbReference type="OrthoDB" id="1935484at2759"/>
<keyword evidence="8" id="KW-1185">Reference proteome</keyword>